<comment type="similarity">
    <text evidence="1">Belongs to the ATPase alpha/beta chains family.</text>
</comment>
<keyword evidence="4" id="KW-0677">Repeat</keyword>
<reference evidence="14 15" key="1">
    <citation type="submission" date="2024-09" db="EMBL/GenBank/DDBJ databases">
        <title>Chromosome-scale assembly of Riccia sorocarpa.</title>
        <authorList>
            <person name="Paukszto L."/>
        </authorList>
    </citation>
    <scope>NUCLEOTIDE SEQUENCE [LARGE SCALE GENOMIC DNA]</scope>
    <source>
        <strain evidence="14">LP-2024</strain>
        <tissue evidence="14">Aerial parts of the thallus</tissue>
    </source>
</reference>
<evidence type="ECO:0000256" key="11">
    <source>
        <dbReference type="ARBA" id="ARBA00048383"/>
    </source>
</evidence>
<feature type="domain" description="ATP synthase A/B type C-terminal" evidence="13">
    <location>
        <begin position="253"/>
        <end position="314"/>
    </location>
</feature>
<dbReference type="SUPFAM" id="SSF47917">
    <property type="entry name" value="C-terminal domain of alpha and beta subunits of F1 ATP synthase"/>
    <property type="match status" value="1"/>
</dbReference>
<protein>
    <recommendedName>
        <fullName evidence="2">H(+)-transporting two-sector ATPase</fullName>
        <ecNumber evidence="2">7.1.2.2</ecNumber>
    </recommendedName>
</protein>
<dbReference type="PROSITE" id="PS50297">
    <property type="entry name" value="ANK_REP_REGION"/>
    <property type="match status" value="1"/>
</dbReference>
<keyword evidence="9 12" id="KW-0040">ANK repeat</keyword>
<dbReference type="InterPro" id="IPR051637">
    <property type="entry name" value="Ank_repeat_dom-contain_49"/>
</dbReference>
<evidence type="ECO:0000256" key="3">
    <source>
        <dbReference type="ARBA" id="ARBA00022448"/>
    </source>
</evidence>
<evidence type="ECO:0000256" key="9">
    <source>
        <dbReference type="ARBA" id="ARBA00023043"/>
    </source>
</evidence>
<keyword evidence="6" id="KW-0375">Hydrogen ion transport</keyword>
<evidence type="ECO:0000256" key="1">
    <source>
        <dbReference type="ARBA" id="ARBA00008936"/>
    </source>
</evidence>
<keyword evidence="8" id="KW-1278">Translocase</keyword>
<dbReference type="InterPro" id="IPR027417">
    <property type="entry name" value="P-loop_NTPase"/>
</dbReference>
<dbReference type="CDD" id="cd18111">
    <property type="entry name" value="ATP-synt_V_A-type_alpha_C"/>
    <property type="match status" value="1"/>
</dbReference>
<dbReference type="Pfam" id="PF12796">
    <property type="entry name" value="Ank_2"/>
    <property type="match status" value="2"/>
</dbReference>
<dbReference type="PROSITE" id="PS50088">
    <property type="entry name" value="ANK_REPEAT"/>
    <property type="match status" value="1"/>
</dbReference>
<keyword evidence="3" id="KW-0813">Transport</keyword>
<evidence type="ECO:0000313" key="15">
    <source>
        <dbReference type="Proteomes" id="UP001633002"/>
    </source>
</evidence>
<dbReference type="SMART" id="SM00248">
    <property type="entry name" value="ANK"/>
    <property type="match status" value="4"/>
</dbReference>
<keyword evidence="10" id="KW-0406">Ion transport</keyword>
<feature type="repeat" description="ANK" evidence="12">
    <location>
        <begin position="65"/>
        <end position="97"/>
    </location>
</feature>
<sequence>MSQQGESSTSSSSAQEQRSDNYSFDLSVFHAAIKKGNVSLVKTLLKTKLHGSARIDVEIWGKDKRGSTALHMAAAKGREEILDMLLDLHPDVNVRDGHGKTALNLLSEVIGLPDQFAVHIVKRFLEGGADPRIPSQDNGSNCLHTAASVGNLHITRCLLDPQIYGSHTEVLVDINAVEDCGQTALHLAADRLTIFGSVIIIAVSPPGGDFYDPITAATLGIVQVFWGSESGQETCPKKTFSICKLADFLLQIYQCFDPDFISVCTETREILQREYDPNEIVELAGKDALAESDKIILEVAKPLCEDYLLQNSFTP</sequence>
<dbReference type="InterPro" id="IPR036770">
    <property type="entry name" value="Ankyrin_rpt-contain_sf"/>
</dbReference>
<dbReference type="Gene3D" id="1.25.40.20">
    <property type="entry name" value="Ankyrin repeat-containing domain"/>
    <property type="match status" value="2"/>
</dbReference>
<evidence type="ECO:0000256" key="7">
    <source>
        <dbReference type="ARBA" id="ARBA00022840"/>
    </source>
</evidence>
<dbReference type="PANTHER" id="PTHR24180">
    <property type="entry name" value="CYCLIN-DEPENDENT KINASE INHIBITOR 2C-RELATED"/>
    <property type="match status" value="1"/>
</dbReference>
<keyword evidence="5" id="KW-0547">Nucleotide-binding</keyword>
<comment type="caution">
    <text evidence="14">The sequence shown here is derived from an EMBL/GenBank/DDBJ whole genome shotgun (WGS) entry which is preliminary data.</text>
</comment>
<evidence type="ECO:0000256" key="6">
    <source>
        <dbReference type="ARBA" id="ARBA00022781"/>
    </source>
</evidence>
<name>A0ABD3I3H9_9MARC</name>
<evidence type="ECO:0000313" key="14">
    <source>
        <dbReference type="EMBL" id="KAL3697941.1"/>
    </source>
</evidence>
<dbReference type="PANTHER" id="PTHR24180:SF45">
    <property type="entry name" value="POLY [ADP-RIBOSE] POLYMERASE TANKYRASE"/>
    <property type="match status" value="1"/>
</dbReference>
<evidence type="ECO:0000256" key="12">
    <source>
        <dbReference type="PROSITE-ProRule" id="PRU00023"/>
    </source>
</evidence>
<proteinExistence type="inferred from homology"/>
<dbReference type="PRINTS" id="PR01415">
    <property type="entry name" value="ANKYRIN"/>
</dbReference>
<evidence type="ECO:0000256" key="4">
    <source>
        <dbReference type="ARBA" id="ARBA00022737"/>
    </source>
</evidence>
<keyword evidence="15" id="KW-1185">Reference proteome</keyword>
<dbReference type="InterPro" id="IPR002110">
    <property type="entry name" value="Ankyrin_rpt"/>
</dbReference>
<dbReference type="Proteomes" id="UP001633002">
    <property type="component" value="Unassembled WGS sequence"/>
</dbReference>
<organism evidence="14 15">
    <name type="scientific">Riccia sorocarpa</name>
    <dbReference type="NCBI Taxonomy" id="122646"/>
    <lineage>
        <taxon>Eukaryota</taxon>
        <taxon>Viridiplantae</taxon>
        <taxon>Streptophyta</taxon>
        <taxon>Embryophyta</taxon>
        <taxon>Marchantiophyta</taxon>
        <taxon>Marchantiopsida</taxon>
        <taxon>Marchantiidae</taxon>
        <taxon>Marchantiales</taxon>
        <taxon>Ricciaceae</taxon>
        <taxon>Riccia</taxon>
    </lineage>
</organism>
<dbReference type="GO" id="GO:1902600">
    <property type="term" value="P:proton transmembrane transport"/>
    <property type="evidence" value="ECO:0007669"/>
    <property type="project" value="UniProtKB-KW"/>
</dbReference>
<dbReference type="Gene3D" id="1.10.1140.10">
    <property type="entry name" value="Bovine Mitochondrial F1-atpase, Atp Synthase Beta Chain, Chain D, domain 3"/>
    <property type="match status" value="1"/>
</dbReference>
<dbReference type="EC" id="7.1.2.2" evidence="2"/>
<dbReference type="EMBL" id="JBJQOH010000002">
    <property type="protein sequence ID" value="KAL3697941.1"/>
    <property type="molecule type" value="Genomic_DNA"/>
</dbReference>
<evidence type="ECO:0000256" key="8">
    <source>
        <dbReference type="ARBA" id="ARBA00022967"/>
    </source>
</evidence>
<evidence type="ECO:0000256" key="5">
    <source>
        <dbReference type="ARBA" id="ARBA00022741"/>
    </source>
</evidence>
<gene>
    <name evidence="14" type="ORF">R1sor_012017</name>
</gene>
<evidence type="ECO:0000259" key="13">
    <source>
        <dbReference type="Pfam" id="PF22919"/>
    </source>
</evidence>
<comment type="catalytic activity">
    <reaction evidence="11">
        <text>ATP + H2O + 4 H(+)(in) = ADP + phosphate + 5 H(+)(out)</text>
        <dbReference type="Rhea" id="RHEA:57720"/>
        <dbReference type="ChEBI" id="CHEBI:15377"/>
        <dbReference type="ChEBI" id="CHEBI:15378"/>
        <dbReference type="ChEBI" id="CHEBI:30616"/>
        <dbReference type="ChEBI" id="CHEBI:43474"/>
        <dbReference type="ChEBI" id="CHEBI:456216"/>
        <dbReference type="EC" id="7.1.2.2"/>
    </reaction>
</comment>
<dbReference type="InterPro" id="IPR055190">
    <property type="entry name" value="ATP-synt_VA_C"/>
</dbReference>
<dbReference type="Pfam" id="PF22919">
    <property type="entry name" value="ATP-synt_VA_C"/>
    <property type="match status" value="1"/>
</dbReference>
<accession>A0ABD3I3H9</accession>
<evidence type="ECO:0000256" key="10">
    <source>
        <dbReference type="ARBA" id="ARBA00023065"/>
    </source>
</evidence>
<keyword evidence="7" id="KW-0067">ATP-binding</keyword>
<dbReference type="Gene3D" id="3.40.50.300">
    <property type="entry name" value="P-loop containing nucleotide triphosphate hydrolases"/>
    <property type="match status" value="1"/>
</dbReference>
<dbReference type="AlphaFoldDB" id="A0ABD3I3H9"/>
<dbReference type="InterPro" id="IPR024034">
    <property type="entry name" value="ATPase_F1/V1_b/a_C"/>
</dbReference>
<evidence type="ECO:0000256" key="2">
    <source>
        <dbReference type="ARBA" id="ARBA00012473"/>
    </source>
</evidence>
<dbReference type="SUPFAM" id="SSF48403">
    <property type="entry name" value="Ankyrin repeat"/>
    <property type="match status" value="1"/>
</dbReference>